<dbReference type="EMBL" id="JAMZIH010006907">
    <property type="protein sequence ID" value="KAJ1673469.1"/>
    <property type="molecule type" value="Genomic_DNA"/>
</dbReference>
<accession>A0ACC1HAA9</accession>
<comment type="caution">
    <text evidence="1">The sequence shown here is derived from an EMBL/GenBank/DDBJ whole genome shotgun (WGS) entry which is preliminary data.</text>
</comment>
<keyword evidence="2" id="KW-1185">Reference proteome</keyword>
<dbReference type="Proteomes" id="UP001145114">
    <property type="component" value="Unassembled WGS sequence"/>
</dbReference>
<name>A0ACC1HAA9_9FUNG</name>
<gene>
    <name evidence="1" type="ORF">EV182_005167</name>
</gene>
<protein>
    <submittedName>
        <fullName evidence="1">Uncharacterized protein</fullName>
    </submittedName>
</protein>
<organism evidence="1 2">
    <name type="scientific">Spiromyces aspiralis</name>
    <dbReference type="NCBI Taxonomy" id="68401"/>
    <lineage>
        <taxon>Eukaryota</taxon>
        <taxon>Fungi</taxon>
        <taxon>Fungi incertae sedis</taxon>
        <taxon>Zoopagomycota</taxon>
        <taxon>Kickxellomycotina</taxon>
        <taxon>Kickxellomycetes</taxon>
        <taxon>Kickxellales</taxon>
        <taxon>Kickxellaceae</taxon>
        <taxon>Spiromyces</taxon>
    </lineage>
</organism>
<evidence type="ECO:0000313" key="1">
    <source>
        <dbReference type="EMBL" id="KAJ1673469.1"/>
    </source>
</evidence>
<sequence length="197" mass="21567">SVTIVSDLDSAIAEAGRRPSRHCNSASSSSTSSYRTIGEQHGSSVWGHLLRATSIAFEFCRTIVSQVDGIDCNSELHRTLAEMTDACTGVNDGILELKRNLHTTLSSPKTVESRRTLIRRVRDCMRMMLASLSQLASTDVSTETLRSAIVNMQLATIEAKLAYDELQRWSSADAAALLGMHNIDSQSQEPQPPRESD</sequence>
<reference evidence="1" key="1">
    <citation type="submission" date="2022-06" db="EMBL/GenBank/DDBJ databases">
        <title>Phylogenomic reconstructions and comparative analyses of Kickxellomycotina fungi.</title>
        <authorList>
            <person name="Reynolds N.K."/>
            <person name="Stajich J.E."/>
            <person name="Barry K."/>
            <person name="Grigoriev I.V."/>
            <person name="Crous P."/>
            <person name="Smith M.E."/>
        </authorList>
    </citation>
    <scope>NUCLEOTIDE SEQUENCE</scope>
    <source>
        <strain evidence="1">RSA 2271</strain>
    </source>
</reference>
<feature type="non-terminal residue" evidence="1">
    <location>
        <position position="1"/>
    </location>
</feature>
<evidence type="ECO:0000313" key="2">
    <source>
        <dbReference type="Proteomes" id="UP001145114"/>
    </source>
</evidence>
<feature type="non-terminal residue" evidence="1">
    <location>
        <position position="197"/>
    </location>
</feature>
<proteinExistence type="predicted"/>